<name>D2ZXS4_NEIM2</name>
<sequence>MVRIIESSGYHRLDNAALQPLKNILIYPKIRKDIEYYRLVKCSFESFFRRPSCLKQSILSKLPCPETSKTVKMRGCLSRYYFLCKPMLT</sequence>
<dbReference type="AlphaFoldDB" id="D2ZXS4"/>
<evidence type="ECO:0000313" key="2">
    <source>
        <dbReference type="Proteomes" id="UP000003344"/>
    </source>
</evidence>
<gene>
    <name evidence="1" type="ORF">NEIMUCOT_05428</name>
</gene>
<dbReference type="STRING" id="546266.NEIMUCOT_05428"/>
<accession>D2ZXS4</accession>
<protein>
    <submittedName>
        <fullName evidence="1">Uncharacterized protein</fullName>
    </submittedName>
</protein>
<evidence type="ECO:0000313" key="1">
    <source>
        <dbReference type="EMBL" id="EFC88062.1"/>
    </source>
</evidence>
<comment type="caution">
    <text evidence="1">The sequence shown here is derived from an EMBL/GenBank/DDBJ whole genome shotgun (WGS) entry which is preliminary data.</text>
</comment>
<dbReference type="EMBL" id="ACDX02000011">
    <property type="protein sequence ID" value="EFC88062.1"/>
    <property type="molecule type" value="Genomic_DNA"/>
</dbReference>
<proteinExistence type="predicted"/>
<organism evidence="1 2">
    <name type="scientific">Neisseria mucosa (strain ATCC 25996 / DSM 4631 / NCTC 10774 / M26)</name>
    <dbReference type="NCBI Taxonomy" id="546266"/>
    <lineage>
        <taxon>Bacteria</taxon>
        <taxon>Pseudomonadati</taxon>
        <taxon>Pseudomonadota</taxon>
        <taxon>Betaproteobacteria</taxon>
        <taxon>Neisseriales</taxon>
        <taxon>Neisseriaceae</taxon>
        <taxon>Neisseria</taxon>
    </lineage>
</organism>
<reference evidence="1 2" key="1">
    <citation type="submission" date="2009-10" db="EMBL/GenBank/DDBJ databases">
        <authorList>
            <person name="Weinstock G."/>
            <person name="Sodergren E."/>
            <person name="Clifton S."/>
            <person name="Fulton L."/>
            <person name="Fulton B."/>
            <person name="Courtney L."/>
            <person name="Fronick C."/>
            <person name="Harrison M."/>
            <person name="Strong C."/>
            <person name="Farmer C."/>
            <person name="Delahaunty K."/>
            <person name="Markovic C."/>
            <person name="Hall O."/>
            <person name="Minx P."/>
            <person name="Tomlinson C."/>
            <person name="Mitreva M."/>
            <person name="Nelson J."/>
            <person name="Hou S."/>
            <person name="Wollam A."/>
            <person name="Pepin K.H."/>
            <person name="Johnson M."/>
            <person name="Bhonagiri V."/>
            <person name="Nash W.E."/>
            <person name="Warren W."/>
            <person name="Chinwalla A."/>
            <person name="Mardis E.R."/>
            <person name="Wilson R.K."/>
        </authorList>
    </citation>
    <scope>NUCLEOTIDE SEQUENCE [LARGE SCALE GENOMIC DNA]</scope>
    <source>
        <strain evidence="2">ATCC 25996 / DSM 4631 / NCTC 10774 / M26</strain>
    </source>
</reference>
<dbReference type="Proteomes" id="UP000003344">
    <property type="component" value="Unassembled WGS sequence"/>
</dbReference>